<dbReference type="RefSeq" id="XP_069198109.1">
    <property type="nucleotide sequence ID" value="XM_069345900.1"/>
</dbReference>
<feature type="domain" description="Small nuclear ribonucleoprotein Prp3 C-terminal" evidence="1">
    <location>
        <begin position="190"/>
        <end position="269"/>
    </location>
</feature>
<dbReference type="EMBL" id="JBFMKM010000013">
    <property type="protein sequence ID" value="KAL1301833.1"/>
    <property type="molecule type" value="Genomic_DNA"/>
</dbReference>
<dbReference type="InterPro" id="IPR016135">
    <property type="entry name" value="UBQ-conjugating_enzyme/RWD"/>
</dbReference>
<name>A0ABR3P6P0_9PEZI</name>
<dbReference type="InterPro" id="IPR059181">
    <property type="entry name" value="RWDD2A-B_C"/>
</dbReference>
<dbReference type="Gene3D" id="3.10.110.10">
    <property type="entry name" value="Ubiquitin Conjugating Enzyme"/>
    <property type="match status" value="1"/>
</dbReference>
<comment type="caution">
    <text evidence="2">The sequence shown here is derived from an EMBL/GenBank/DDBJ whole genome shotgun (WGS) entry which is preliminary data.</text>
</comment>
<dbReference type="CDD" id="cd24163">
    <property type="entry name" value="RWDD2_C"/>
    <property type="match status" value="1"/>
</dbReference>
<evidence type="ECO:0000259" key="1">
    <source>
        <dbReference type="Pfam" id="PF06544"/>
    </source>
</evidence>
<dbReference type="Pfam" id="PF06544">
    <property type="entry name" value="Prp3_C"/>
    <property type="match status" value="1"/>
</dbReference>
<dbReference type="InterPro" id="IPR010541">
    <property type="entry name" value="Prp3_C"/>
</dbReference>
<reference evidence="2 3" key="1">
    <citation type="submission" date="2024-07" db="EMBL/GenBank/DDBJ databases">
        <title>Draft sequence of the Neodothiora populina.</title>
        <authorList>
            <person name="Drown D.D."/>
            <person name="Schuette U.S."/>
            <person name="Buechlein A.B."/>
            <person name="Rusch D.R."/>
            <person name="Winton L.W."/>
            <person name="Adams G.A."/>
        </authorList>
    </citation>
    <scope>NUCLEOTIDE SEQUENCE [LARGE SCALE GENOMIC DNA]</scope>
    <source>
        <strain evidence="2 3">CPC 39397</strain>
    </source>
</reference>
<proteinExistence type="predicted"/>
<dbReference type="InterPro" id="IPR017359">
    <property type="entry name" value="Phi-like"/>
</dbReference>
<dbReference type="GeneID" id="95979717"/>
<dbReference type="PANTHER" id="PTHR15955">
    <property type="entry name" value="RWD DOMAIN CONTAINING PROTEIN 2"/>
    <property type="match status" value="1"/>
</dbReference>
<organism evidence="2 3">
    <name type="scientific">Neodothiora populina</name>
    <dbReference type="NCBI Taxonomy" id="2781224"/>
    <lineage>
        <taxon>Eukaryota</taxon>
        <taxon>Fungi</taxon>
        <taxon>Dikarya</taxon>
        <taxon>Ascomycota</taxon>
        <taxon>Pezizomycotina</taxon>
        <taxon>Dothideomycetes</taxon>
        <taxon>Dothideomycetidae</taxon>
        <taxon>Dothideales</taxon>
        <taxon>Dothioraceae</taxon>
        <taxon>Neodothiora</taxon>
    </lineage>
</organism>
<dbReference type="Proteomes" id="UP001562354">
    <property type="component" value="Unassembled WGS sequence"/>
</dbReference>
<dbReference type="PIRSF" id="PIRSF038021">
    <property type="entry name" value="UCP038021_RWDD2"/>
    <property type="match status" value="1"/>
</dbReference>
<evidence type="ECO:0000313" key="3">
    <source>
        <dbReference type="Proteomes" id="UP001562354"/>
    </source>
</evidence>
<evidence type="ECO:0000313" key="2">
    <source>
        <dbReference type="EMBL" id="KAL1301833.1"/>
    </source>
</evidence>
<protein>
    <recommendedName>
        <fullName evidence="1">Small nuclear ribonucleoprotein Prp3 C-terminal domain-containing protein</fullName>
    </recommendedName>
</protein>
<dbReference type="PANTHER" id="PTHR15955:SF10">
    <property type="entry name" value="DUF1115 DOMAIN PROTEIN (AFU_ORTHOLOGUE AFUA_5G14750)"/>
    <property type="match status" value="1"/>
</dbReference>
<keyword evidence="3" id="KW-1185">Reference proteome</keyword>
<accession>A0ABR3P6P0</accession>
<sequence length="316" mass="35449">MQQQQQQQKIWFALPREIMELQLSMIDLLTAMFPEWHELDIDPLTVSLIEQLQAWCEDEKMTPSSGVPPSLSLALNQTIQNTGYTDQAAATTGHSIQLNITVPLQSEDPEPMDAPPLRITVRQPDWMSKAEVAELSTGLPNDDVFAAIEYIREQAPRYLTSYLSPAHSGASGRGNESRATDPTGPLTRVWFYFPSLSTREKRNDLVNNAPHYNLTGFVLAGKPGMLCLEGSSADIDAYMKFIKTESWGDIPSYQKKVSERYREQGTDVTRVFDGMQEITDSLGERRGERANRGDMKALEAWLVGMGLGEAFERVIM</sequence>
<gene>
    <name evidence="2" type="ORF">AAFC00_006018</name>
</gene>
<dbReference type="SUPFAM" id="SSF54495">
    <property type="entry name" value="UBC-like"/>
    <property type="match status" value="1"/>
</dbReference>